<dbReference type="EMBL" id="JAENHO010000002">
    <property type="protein sequence ID" value="MBL7254176.1"/>
    <property type="molecule type" value="Genomic_DNA"/>
</dbReference>
<evidence type="ECO:0000256" key="6">
    <source>
        <dbReference type="RuleBase" id="RU003355"/>
    </source>
</evidence>
<dbReference type="InterPro" id="IPR050131">
    <property type="entry name" value="Peptidase_S8_subtilisin-like"/>
</dbReference>
<keyword evidence="2 5" id="KW-0645">Protease</keyword>
<dbReference type="PROSITE" id="PS00138">
    <property type="entry name" value="SUBTILASE_SER"/>
    <property type="match status" value="1"/>
</dbReference>
<dbReference type="PROSITE" id="PS51892">
    <property type="entry name" value="SUBTILASE"/>
    <property type="match status" value="1"/>
</dbReference>
<dbReference type="Proteomes" id="UP000598996">
    <property type="component" value="Unassembled WGS sequence"/>
</dbReference>
<feature type="active site" description="Charge relay system" evidence="5">
    <location>
        <position position="138"/>
    </location>
</feature>
<dbReference type="Pfam" id="PF00082">
    <property type="entry name" value="Peptidase_S8"/>
    <property type="match status" value="1"/>
</dbReference>
<keyword evidence="4 5" id="KW-0720">Serine protease</keyword>
<comment type="similarity">
    <text evidence="1 5 6">Belongs to the peptidase S8 family.</text>
</comment>
<evidence type="ECO:0000313" key="10">
    <source>
        <dbReference type="Proteomes" id="UP000598996"/>
    </source>
</evidence>
<dbReference type="PRINTS" id="PR00723">
    <property type="entry name" value="SUBTILISIN"/>
</dbReference>
<name>A0ABS1VL07_9ACTN</name>
<feature type="signal peptide" evidence="7">
    <location>
        <begin position="1"/>
        <end position="26"/>
    </location>
</feature>
<dbReference type="InterPro" id="IPR000209">
    <property type="entry name" value="Peptidase_S8/S53_dom"/>
</dbReference>
<proteinExistence type="inferred from homology"/>
<dbReference type="PANTHER" id="PTHR43806">
    <property type="entry name" value="PEPTIDASE S8"/>
    <property type="match status" value="1"/>
</dbReference>
<feature type="domain" description="Peptidase S8/S53" evidence="8">
    <location>
        <begin position="136"/>
        <end position="360"/>
    </location>
</feature>
<dbReference type="CDD" id="cd04077">
    <property type="entry name" value="Peptidases_S8_PCSK9_ProteinaseK_like"/>
    <property type="match status" value="1"/>
</dbReference>
<dbReference type="Gene3D" id="2.60.40.10">
    <property type="entry name" value="Immunoglobulins"/>
    <property type="match status" value="2"/>
</dbReference>
<gene>
    <name evidence="9" type="ORF">JKJ07_07620</name>
</gene>
<evidence type="ECO:0000256" key="1">
    <source>
        <dbReference type="ARBA" id="ARBA00011073"/>
    </source>
</evidence>
<dbReference type="InterPro" id="IPR023827">
    <property type="entry name" value="Peptidase_S8_Asp-AS"/>
</dbReference>
<dbReference type="Gene3D" id="3.40.50.200">
    <property type="entry name" value="Peptidase S8/S53 domain"/>
    <property type="match status" value="1"/>
</dbReference>
<dbReference type="Pfam" id="PF05345">
    <property type="entry name" value="He_PIG"/>
    <property type="match status" value="2"/>
</dbReference>
<reference evidence="9 10" key="1">
    <citation type="submission" date="2021-01" db="EMBL/GenBank/DDBJ databases">
        <title>Actinoplanes sp. nov. LDG1-01 isolated from lichen.</title>
        <authorList>
            <person name="Saeng-In P."/>
            <person name="Phongsopitanun W."/>
            <person name="Kanchanasin P."/>
            <person name="Yuki M."/>
            <person name="Kudo T."/>
            <person name="Ohkuma M."/>
            <person name="Tanasupawat S."/>
        </authorList>
    </citation>
    <scope>NUCLEOTIDE SEQUENCE [LARGE SCALE GENOMIC DNA]</scope>
    <source>
        <strain evidence="9 10">LDG1-01</strain>
    </source>
</reference>
<sequence>MRMRTLATAAATAAVVISGTAVPALAALPEGTVVGAGAPGAIPGRYIVTLNEPAPGQASTMSADGGTTYVADMSATQARRLAADPDVRYVEQDRILTIQGTQKNPPWGLDRIDQRAVKASKSYTPTDDGSAVHAYVLDTGIRITHADFGGRATYGYDAITQTSNAGDCNGHGTHVAGTIGGQVFGVAKKVQLVAVRVLNCKGEGTLSQVISGVNWVTAHAVKPAVANMSMGGSYSASLNAAVQRSINSGVTYVVAAGNENASAGKMSPAGLRAAITVGASDAADRRASFSNFGPVLDLFAPGVNIRSDFYGSDYSTAVASGTSMASPHVAGAAALALDASPTMTPAQVAAYLVKNATAGKVKDLKGSPNKLLFVPAPPAAPVITSSALTVTAGQAYAGKLALKTARRGAWSVVAGRLPTGMTLWPSGSITGKPVAPGTATVTVRFTDYVPQSATRTLTVSVRKTAPVISTNGLPDGSAGAYYSEKLAVADGRSGTWTLAEGALPSGLSLSESGLIEGWPASSATFTVAFTDAWGTRTTKTLTINVA</sequence>
<evidence type="ECO:0000259" key="8">
    <source>
        <dbReference type="Pfam" id="PF00082"/>
    </source>
</evidence>
<keyword evidence="10" id="KW-1185">Reference proteome</keyword>
<evidence type="ECO:0000256" key="4">
    <source>
        <dbReference type="ARBA" id="ARBA00022825"/>
    </source>
</evidence>
<evidence type="ECO:0000256" key="3">
    <source>
        <dbReference type="ARBA" id="ARBA00022801"/>
    </source>
</evidence>
<evidence type="ECO:0000256" key="7">
    <source>
        <dbReference type="SAM" id="SignalP"/>
    </source>
</evidence>
<feature type="chain" id="PRO_5046975383" evidence="7">
    <location>
        <begin position="27"/>
        <end position="546"/>
    </location>
</feature>
<dbReference type="RefSeq" id="WP_202990512.1">
    <property type="nucleotide sequence ID" value="NZ_JAENHO010000002.1"/>
</dbReference>
<dbReference type="SUPFAM" id="SSF54897">
    <property type="entry name" value="Protease propeptides/inhibitors"/>
    <property type="match status" value="1"/>
</dbReference>
<evidence type="ECO:0000256" key="5">
    <source>
        <dbReference type="PROSITE-ProRule" id="PRU01240"/>
    </source>
</evidence>
<dbReference type="InterPro" id="IPR023828">
    <property type="entry name" value="Peptidase_S8_Ser-AS"/>
</dbReference>
<dbReference type="PROSITE" id="PS00136">
    <property type="entry name" value="SUBTILASE_ASP"/>
    <property type="match status" value="1"/>
</dbReference>
<dbReference type="InterPro" id="IPR013783">
    <property type="entry name" value="Ig-like_fold"/>
</dbReference>
<protein>
    <submittedName>
        <fullName evidence="9">S8 family peptidase</fullName>
    </submittedName>
</protein>
<dbReference type="InterPro" id="IPR022398">
    <property type="entry name" value="Peptidase_S8_His-AS"/>
</dbReference>
<comment type="caution">
    <text evidence="9">The sequence shown here is derived from an EMBL/GenBank/DDBJ whole genome shotgun (WGS) entry which is preliminary data.</text>
</comment>
<feature type="active site" description="Charge relay system" evidence="5">
    <location>
        <position position="171"/>
    </location>
</feature>
<accession>A0ABS1VL07</accession>
<feature type="active site" description="Charge relay system" evidence="5">
    <location>
        <position position="323"/>
    </location>
</feature>
<evidence type="ECO:0000256" key="2">
    <source>
        <dbReference type="ARBA" id="ARBA00022670"/>
    </source>
</evidence>
<dbReference type="InterPro" id="IPR015500">
    <property type="entry name" value="Peptidase_S8_subtilisin-rel"/>
</dbReference>
<organism evidence="9 10">
    <name type="scientific">Paractinoplanes lichenicola</name>
    <dbReference type="NCBI Taxonomy" id="2802976"/>
    <lineage>
        <taxon>Bacteria</taxon>
        <taxon>Bacillati</taxon>
        <taxon>Actinomycetota</taxon>
        <taxon>Actinomycetes</taxon>
        <taxon>Micromonosporales</taxon>
        <taxon>Micromonosporaceae</taxon>
        <taxon>Paractinoplanes</taxon>
    </lineage>
</organism>
<keyword evidence="3 5" id="KW-0378">Hydrolase</keyword>
<dbReference type="InterPro" id="IPR034193">
    <property type="entry name" value="PCSK9_ProteinaseK-like"/>
</dbReference>
<dbReference type="InterPro" id="IPR036852">
    <property type="entry name" value="Peptidase_S8/S53_dom_sf"/>
</dbReference>
<keyword evidence="7" id="KW-0732">Signal</keyword>
<dbReference type="SUPFAM" id="SSF52743">
    <property type="entry name" value="Subtilisin-like"/>
    <property type="match status" value="1"/>
</dbReference>
<evidence type="ECO:0000313" key="9">
    <source>
        <dbReference type="EMBL" id="MBL7254176.1"/>
    </source>
</evidence>
<dbReference type="PANTHER" id="PTHR43806:SF11">
    <property type="entry name" value="CEREVISIN-RELATED"/>
    <property type="match status" value="1"/>
</dbReference>
<dbReference type="PROSITE" id="PS00137">
    <property type="entry name" value="SUBTILASE_HIS"/>
    <property type="match status" value="1"/>
</dbReference>